<evidence type="ECO:0000313" key="1">
    <source>
        <dbReference type="EMBL" id="DAE05387.1"/>
    </source>
</evidence>
<proteinExistence type="predicted"/>
<sequence>MIVTLGLSEILVGKAAPNGVMPVIGQMKKIGKTYKDTAKLNQDAAEVTEHFEEGNAVPVVRKVSKKAPKLTFSIMDADIDTLVEYVGGTKVNKSGSEKTKWAFDGSEIVENKAILVKSEQGLYFEIPNASIEANINADISAKGIFLVEFTVTPCAVDAGKAIRAYDPKEV</sequence>
<name>A0A8S5PG18_9CAUD</name>
<reference evidence="1" key="1">
    <citation type="journal article" date="2021" name="Proc. Natl. Acad. Sci. U.S.A.">
        <title>A Catalog of Tens of Thousands of Viruses from Human Metagenomes Reveals Hidden Associations with Chronic Diseases.</title>
        <authorList>
            <person name="Tisza M.J."/>
            <person name="Buck C.B."/>
        </authorList>
    </citation>
    <scope>NUCLEOTIDE SEQUENCE</scope>
    <source>
        <strain evidence="1">Cttm829</strain>
    </source>
</reference>
<protein>
    <submittedName>
        <fullName evidence="1">Uncharacterized protein</fullName>
    </submittedName>
</protein>
<accession>A0A8S5PG18</accession>
<organism evidence="1">
    <name type="scientific">Siphoviridae sp. cttm829</name>
    <dbReference type="NCBI Taxonomy" id="2825707"/>
    <lineage>
        <taxon>Viruses</taxon>
        <taxon>Duplodnaviria</taxon>
        <taxon>Heunggongvirae</taxon>
        <taxon>Uroviricota</taxon>
        <taxon>Caudoviricetes</taxon>
    </lineage>
</organism>
<dbReference type="EMBL" id="BK015409">
    <property type="protein sequence ID" value="DAE05387.1"/>
    <property type="molecule type" value="Genomic_DNA"/>
</dbReference>